<dbReference type="KEGG" id="mpt:Mpe_A2464"/>
<evidence type="ECO:0000256" key="1">
    <source>
        <dbReference type="SAM" id="MobiDB-lite"/>
    </source>
</evidence>
<feature type="region of interest" description="Disordered" evidence="1">
    <location>
        <begin position="49"/>
        <end position="80"/>
    </location>
</feature>
<evidence type="ECO:0000313" key="2">
    <source>
        <dbReference type="EMBL" id="ABM95419.1"/>
    </source>
</evidence>
<dbReference type="AlphaFoldDB" id="A2SIN0"/>
<dbReference type="RefSeq" id="WP_011830052.1">
    <property type="nucleotide sequence ID" value="NC_008825.1"/>
</dbReference>
<accession>A2SIN0</accession>
<evidence type="ECO:0000313" key="3">
    <source>
        <dbReference type="Proteomes" id="UP000000366"/>
    </source>
</evidence>
<feature type="region of interest" description="Disordered" evidence="1">
    <location>
        <begin position="1"/>
        <end position="34"/>
    </location>
</feature>
<gene>
    <name evidence="2" type="ordered locus">Mpe_A2464</name>
</gene>
<keyword evidence="3" id="KW-1185">Reference proteome</keyword>
<feature type="compositionally biased region" description="Basic and acidic residues" evidence="1">
    <location>
        <begin position="71"/>
        <end position="80"/>
    </location>
</feature>
<sequence length="80" mass="8552">MAFFKSPKKRARPSPDLECVVPVSPEPPADPQGAGWLVSSFDLRQGLDVSESPLDTLPGDLFAELQPARPAPDEAAGHSR</sequence>
<dbReference type="EMBL" id="CP000555">
    <property type="protein sequence ID" value="ABM95419.1"/>
    <property type="molecule type" value="Genomic_DNA"/>
</dbReference>
<organism evidence="2 3">
    <name type="scientific">Methylibium petroleiphilum (strain ATCC BAA-1232 / LMG 22953 / PM1)</name>
    <dbReference type="NCBI Taxonomy" id="420662"/>
    <lineage>
        <taxon>Bacteria</taxon>
        <taxon>Pseudomonadati</taxon>
        <taxon>Pseudomonadota</taxon>
        <taxon>Betaproteobacteria</taxon>
        <taxon>Burkholderiales</taxon>
        <taxon>Sphaerotilaceae</taxon>
        <taxon>Methylibium</taxon>
    </lineage>
</organism>
<proteinExistence type="predicted"/>
<feature type="compositionally biased region" description="Basic residues" evidence="1">
    <location>
        <begin position="1"/>
        <end position="12"/>
    </location>
</feature>
<name>A2SIN0_METPP</name>
<dbReference type="Proteomes" id="UP000000366">
    <property type="component" value="Chromosome"/>
</dbReference>
<reference evidence="2 3" key="1">
    <citation type="journal article" date="2007" name="J. Bacteriol.">
        <title>Whole-genome analysis of the methyl tert-butyl ether-degrading beta-proteobacterium Methylibium petroleiphilum PM1.</title>
        <authorList>
            <person name="Kane S.R."/>
            <person name="Chakicherla A.Y."/>
            <person name="Chain P.S.G."/>
            <person name="Schmidt R."/>
            <person name="Shin M.W."/>
            <person name="Legler T.C."/>
            <person name="Scow K.M."/>
            <person name="Larimer F.W."/>
            <person name="Lucas S.M."/>
            <person name="Richardson P.M."/>
            <person name="Hristova K.R."/>
        </authorList>
    </citation>
    <scope>NUCLEOTIDE SEQUENCE [LARGE SCALE GENOMIC DNA]</scope>
    <source>
        <strain evidence="3">ATCC BAA-1232 / LMG 22953 / PM1</strain>
    </source>
</reference>
<protein>
    <submittedName>
        <fullName evidence="2">Uncharacterized protein</fullName>
    </submittedName>
</protein>
<dbReference type="HOGENOM" id="CLU_2585682_0_0_4"/>